<keyword evidence="6" id="KW-0804">Transcription</keyword>
<dbReference type="SUPFAM" id="SSF57667">
    <property type="entry name" value="beta-beta-alpha zinc fingers"/>
    <property type="match status" value="1"/>
</dbReference>
<feature type="domain" description="C2H2-type" evidence="10">
    <location>
        <begin position="31"/>
        <end position="58"/>
    </location>
</feature>
<feature type="compositionally biased region" description="Basic residues" evidence="9">
    <location>
        <begin position="51"/>
        <end position="64"/>
    </location>
</feature>
<dbReference type="OrthoDB" id="780709at2759"/>
<dbReference type="EMBL" id="KV014884">
    <property type="protein sequence ID" value="KZV21486.1"/>
    <property type="molecule type" value="Genomic_DNA"/>
</dbReference>
<dbReference type="InterPro" id="IPR052426">
    <property type="entry name" value="Plant_dev_regulator"/>
</dbReference>
<evidence type="ECO:0000313" key="12">
    <source>
        <dbReference type="EMBL" id="KZV21486.1"/>
    </source>
</evidence>
<evidence type="ECO:0000256" key="1">
    <source>
        <dbReference type="ARBA" id="ARBA00004123"/>
    </source>
</evidence>
<dbReference type="InterPro" id="IPR013087">
    <property type="entry name" value="Znf_C2H2_type"/>
</dbReference>
<evidence type="ECO:0000256" key="6">
    <source>
        <dbReference type="ARBA" id="ARBA00023163"/>
    </source>
</evidence>
<keyword evidence="4" id="KW-0862">Zinc</keyword>
<evidence type="ECO:0000259" key="10">
    <source>
        <dbReference type="PROSITE" id="PS50157"/>
    </source>
</evidence>
<keyword evidence="3 8" id="KW-0863">Zinc-finger</keyword>
<dbReference type="GO" id="GO:0005634">
    <property type="term" value="C:nucleus"/>
    <property type="evidence" value="ECO:0007669"/>
    <property type="project" value="UniProtKB-SubCell"/>
</dbReference>
<evidence type="ECO:0000313" key="13">
    <source>
        <dbReference type="Proteomes" id="UP000250235"/>
    </source>
</evidence>
<evidence type="ECO:0000313" key="11">
    <source>
        <dbReference type="EMBL" id="KZV21484.1"/>
    </source>
</evidence>
<dbReference type="PANTHER" id="PTHR45801">
    <property type="entry name" value="OS07G0101800 PROTEIN"/>
    <property type="match status" value="1"/>
</dbReference>
<organism evidence="12 13">
    <name type="scientific">Dorcoceras hygrometricum</name>
    <dbReference type="NCBI Taxonomy" id="472368"/>
    <lineage>
        <taxon>Eukaryota</taxon>
        <taxon>Viridiplantae</taxon>
        <taxon>Streptophyta</taxon>
        <taxon>Embryophyta</taxon>
        <taxon>Tracheophyta</taxon>
        <taxon>Spermatophyta</taxon>
        <taxon>Magnoliopsida</taxon>
        <taxon>eudicotyledons</taxon>
        <taxon>Gunneridae</taxon>
        <taxon>Pentapetalae</taxon>
        <taxon>asterids</taxon>
        <taxon>lamiids</taxon>
        <taxon>Lamiales</taxon>
        <taxon>Gesneriaceae</taxon>
        <taxon>Didymocarpoideae</taxon>
        <taxon>Trichosporeae</taxon>
        <taxon>Loxocarpinae</taxon>
        <taxon>Dorcoceras</taxon>
    </lineage>
</organism>
<keyword evidence="13" id="KW-1185">Reference proteome</keyword>
<dbReference type="InterPro" id="IPR036236">
    <property type="entry name" value="Znf_C2H2_sf"/>
</dbReference>
<proteinExistence type="predicted"/>
<evidence type="ECO:0000256" key="8">
    <source>
        <dbReference type="PROSITE-ProRule" id="PRU00042"/>
    </source>
</evidence>
<sequence>MESNYHQEESTNSSEEVEQDNDFDLGMGRSYECVYCKRGFDSAQALGGHMNIHRKDKSRNKATPRKPEDNNYTGPRLYQQTPDSRKDHFSHHDHHIIDATHFQEYAGSSGATRPLYGGHDNEQQQQIYRRTHDFDRYTNQFSRGDWRAGLEYSPLIVEDVEMNRRVENNSKEELDLELRLGYDS</sequence>
<evidence type="ECO:0000256" key="7">
    <source>
        <dbReference type="ARBA" id="ARBA00023242"/>
    </source>
</evidence>
<feature type="region of interest" description="Disordered" evidence="9">
    <location>
        <begin position="48"/>
        <end position="90"/>
    </location>
</feature>
<evidence type="ECO:0000256" key="3">
    <source>
        <dbReference type="ARBA" id="ARBA00022771"/>
    </source>
</evidence>
<dbReference type="PROSITE" id="PS00028">
    <property type="entry name" value="ZINC_FINGER_C2H2_1"/>
    <property type="match status" value="1"/>
</dbReference>
<evidence type="ECO:0000256" key="4">
    <source>
        <dbReference type="ARBA" id="ARBA00022833"/>
    </source>
</evidence>
<dbReference type="GO" id="GO:0008270">
    <property type="term" value="F:zinc ion binding"/>
    <property type="evidence" value="ECO:0007669"/>
    <property type="project" value="UniProtKB-KW"/>
</dbReference>
<feature type="region of interest" description="Disordered" evidence="9">
    <location>
        <begin position="1"/>
        <end position="23"/>
    </location>
</feature>
<reference evidence="12" key="2">
    <citation type="submission" date="2016-02" db="EMBL/GenBank/DDBJ databases">
        <authorList>
            <person name="Alioto T."/>
            <person name="Alioto T."/>
        </authorList>
    </citation>
    <scope>NUCLEOTIDE SEQUENCE</scope>
</reference>
<dbReference type="Gene3D" id="3.30.160.60">
    <property type="entry name" value="Classic Zinc Finger"/>
    <property type="match status" value="1"/>
</dbReference>
<keyword evidence="2" id="KW-0479">Metal-binding</keyword>
<accession>A0A2Z7AIW7</accession>
<dbReference type="Proteomes" id="UP000250235">
    <property type="component" value="Unassembled WGS sequence"/>
</dbReference>
<dbReference type="EMBL" id="KV014884">
    <property type="protein sequence ID" value="KZV21484.1"/>
    <property type="molecule type" value="Genomic_DNA"/>
</dbReference>
<feature type="compositionally biased region" description="Polar residues" evidence="9">
    <location>
        <begin position="70"/>
        <end position="82"/>
    </location>
</feature>
<keyword evidence="7" id="KW-0539">Nucleus</keyword>
<evidence type="ECO:0000256" key="9">
    <source>
        <dbReference type="SAM" id="MobiDB-lite"/>
    </source>
</evidence>
<dbReference type="PANTHER" id="PTHR45801:SF111">
    <property type="entry name" value="C2H2 AND C2HC ZINC FINGERS SUPERFAMILY PROTEIN"/>
    <property type="match status" value="1"/>
</dbReference>
<comment type="subcellular location">
    <subcellularLocation>
        <location evidence="1">Nucleus</location>
    </subcellularLocation>
</comment>
<dbReference type="PROSITE" id="PS50157">
    <property type="entry name" value="ZINC_FINGER_C2H2_2"/>
    <property type="match status" value="1"/>
</dbReference>
<dbReference type="Pfam" id="PF13912">
    <property type="entry name" value="zf-C2H2_6"/>
    <property type="match status" value="1"/>
</dbReference>
<gene>
    <name evidence="11" type="ORF">F511_08249</name>
    <name evidence="12" type="ORF">F511_08251</name>
</gene>
<dbReference type="AlphaFoldDB" id="A0A2Z7AIW7"/>
<reference evidence="12 13" key="1">
    <citation type="journal article" date="2015" name="Proc. Natl. Acad. Sci. U.S.A.">
        <title>The resurrection genome of Boea hygrometrica: A blueprint for survival of dehydration.</title>
        <authorList>
            <person name="Xiao L."/>
            <person name="Yang G."/>
            <person name="Zhang L."/>
            <person name="Yang X."/>
            <person name="Zhao S."/>
            <person name="Ji Z."/>
            <person name="Zhou Q."/>
            <person name="Hu M."/>
            <person name="Wang Y."/>
            <person name="Chen M."/>
            <person name="Xu Y."/>
            <person name="Jin H."/>
            <person name="Xiao X."/>
            <person name="Hu G."/>
            <person name="Bao F."/>
            <person name="Hu Y."/>
            <person name="Wan P."/>
            <person name="Li L."/>
            <person name="Deng X."/>
            <person name="Kuang T."/>
            <person name="Xiang C."/>
            <person name="Zhu J.K."/>
            <person name="Oliver M.J."/>
            <person name="He Y."/>
        </authorList>
    </citation>
    <scope>NUCLEOTIDE SEQUENCE [LARGE SCALE GENOMIC DNA]</scope>
    <source>
        <strain evidence="13">cv. XS01</strain>
    </source>
</reference>
<evidence type="ECO:0000256" key="5">
    <source>
        <dbReference type="ARBA" id="ARBA00023015"/>
    </source>
</evidence>
<protein>
    <submittedName>
        <fullName evidence="12">Nucleic acid binding protein</fullName>
    </submittedName>
</protein>
<keyword evidence="5" id="KW-0805">Transcription regulation</keyword>
<name>A0A2Z7AIW7_9LAMI</name>
<evidence type="ECO:0000256" key="2">
    <source>
        <dbReference type="ARBA" id="ARBA00022723"/>
    </source>
</evidence>